<keyword evidence="2 5" id="KW-0812">Transmembrane</keyword>
<proteinExistence type="inferred from homology"/>
<comment type="subcellular location">
    <subcellularLocation>
        <location evidence="5">Cell membrane</location>
        <topology evidence="5">Multi-pass membrane protein</topology>
    </subcellularLocation>
    <subcellularLocation>
        <location evidence="1">Membrane</location>
        <topology evidence="1">Multi-pass membrane protein</topology>
    </subcellularLocation>
</comment>
<sequence>MGLPIESLIVLCLCFFVVATLYSSVGLGGGSSYLALLTLFFGGFFAIRSIALICNLIVVSGSTYLYFKNGHGKIRDFLPFLVTSIPLAYIGASVRLEEYVFFIFLGCSLVISSLFLASQTFFKINNTQQLKTYPKYLSYVLGGGIGLLSGLVGIGGGIFLAPILNHLRWNKAIRIAALASFFILVNSLSGIAGLVQGDMLQLPWKETLALAVSVLIGGQLGIRISLKRLTPNGIKRVTALLVLFVGVRILVKYIPQIWEMN</sequence>
<dbReference type="EMBL" id="DRGL01000062">
    <property type="protein sequence ID" value="HEA22555.1"/>
    <property type="molecule type" value="Genomic_DNA"/>
</dbReference>
<dbReference type="InterPro" id="IPR002781">
    <property type="entry name" value="TM_pro_TauE-like"/>
</dbReference>
<dbReference type="AlphaFoldDB" id="A0A831QSM6"/>
<organism evidence="6">
    <name type="scientific">Pricia antarctica</name>
    <dbReference type="NCBI Taxonomy" id="641691"/>
    <lineage>
        <taxon>Bacteria</taxon>
        <taxon>Pseudomonadati</taxon>
        <taxon>Bacteroidota</taxon>
        <taxon>Flavobacteriia</taxon>
        <taxon>Flavobacteriales</taxon>
        <taxon>Flavobacteriaceae</taxon>
        <taxon>Pricia</taxon>
    </lineage>
</organism>
<comment type="similarity">
    <text evidence="5">Belongs to the 4-toluene sulfonate uptake permease (TSUP) (TC 2.A.102) family.</text>
</comment>
<evidence type="ECO:0000313" key="6">
    <source>
        <dbReference type="EMBL" id="HEA22555.1"/>
    </source>
</evidence>
<dbReference type="Proteomes" id="UP000886191">
    <property type="component" value="Unassembled WGS sequence"/>
</dbReference>
<comment type="caution">
    <text evidence="6">The sequence shown here is derived from an EMBL/GenBank/DDBJ whole genome shotgun (WGS) entry which is preliminary data.</text>
</comment>
<evidence type="ECO:0000256" key="2">
    <source>
        <dbReference type="ARBA" id="ARBA00022692"/>
    </source>
</evidence>
<feature type="transmembrane region" description="Helical" evidence="5">
    <location>
        <begin position="33"/>
        <end position="65"/>
    </location>
</feature>
<feature type="transmembrane region" description="Helical" evidence="5">
    <location>
        <begin position="100"/>
        <end position="124"/>
    </location>
</feature>
<dbReference type="PANTHER" id="PTHR43701">
    <property type="entry name" value="MEMBRANE TRANSPORTER PROTEIN MJ0441-RELATED"/>
    <property type="match status" value="1"/>
</dbReference>
<dbReference type="GO" id="GO:0005886">
    <property type="term" value="C:plasma membrane"/>
    <property type="evidence" value="ECO:0007669"/>
    <property type="project" value="UniProtKB-SubCell"/>
</dbReference>
<evidence type="ECO:0000256" key="4">
    <source>
        <dbReference type="ARBA" id="ARBA00023136"/>
    </source>
</evidence>
<gene>
    <name evidence="6" type="ORF">ENH87_16775</name>
</gene>
<accession>A0A831QSM6</accession>
<evidence type="ECO:0000256" key="3">
    <source>
        <dbReference type="ARBA" id="ARBA00022989"/>
    </source>
</evidence>
<dbReference type="InterPro" id="IPR051598">
    <property type="entry name" value="TSUP/Inactive_protease-like"/>
</dbReference>
<feature type="transmembrane region" description="Helical" evidence="5">
    <location>
        <begin position="172"/>
        <end position="195"/>
    </location>
</feature>
<feature type="transmembrane region" description="Helical" evidence="5">
    <location>
        <begin position="207"/>
        <end position="226"/>
    </location>
</feature>
<evidence type="ECO:0000256" key="5">
    <source>
        <dbReference type="RuleBase" id="RU363041"/>
    </source>
</evidence>
<dbReference type="PANTHER" id="PTHR43701:SF5">
    <property type="entry name" value="MEMBRANE TRANSPORTER PROTEIN-RELATED"/>
    <property type="match status" value="1"/>
</dbReference>
<feature type="transmembrane region" description="Helical" evidence="5">
    <location>
        <begin position="136"/>
        <end position="160"/>
    </location>
</feature>
<keyword evidence="3 5" id="KW-1133">Transmembrane helix</keyword>
<protein>
    <recommendedName>
        <fullName evidence="5">Probable membrane transporter protein</fullName>
    </recommendedName>
</protein>
<keyword evidence="5" id="KW-1003">Cell membrane</keyword>
<name>A0A831QSM6_9FLAO</name>
<evidence type="ECO:0000256" key="1">
    <source>
        <dbReference type="ARBA" id="ARBA00004141"/>
    </source>
</evidence>
<keyword evidence="4 5" id="KW-0472">Membrane</keyword>
<feature type="transmembrane region" description="Helical" evidence="5">
    <location>
        <begin position="238"/>
        <end position="255"/>
    </location>
</feature>
<dbReference type="Pfam" id="PF01925">
    <property type="entry name" value="TauE"/>
    <property type="match status" value="1"/>
</dbReference>
<reference evidence="6" key="1">
    <citation type="journal article" date="2020" name="mSystems">
        <title>Genome- and Community-Level Interaction Insights into Carbon Utilization and Element Cycling Functions of Hydrothermarchaeota in Hydrothermal Sediment.</title>
        <authorList>
            <person name="Zhou Z."/>
            <person name="Liu Y."/>
            <person name="Xu W."/>
            <person name="Pan J."/>
            <person name="Luo Z.H."/>
            <person name="Li M."/>
        </authorList>
    </citation>
    <scope>NUCLEOTIDE SEQUENCE [LARGE SCALE GENOMIC DNA]</scope>
    <source>
        <strain evidence="6">HyVt-345</strain>
    </source>
</reference>